<feature type="domain" description="Phosphatidic acid phosphatase type 2/haloperoxidase" evidence="10">
    <location>
        <begin position="120"/>
        <end position="234"/>
    </location>
</feature>
<feature type="signal peptide" evidence="9">
    <location>
        <begin position="1"/>
        <end position="23"/>
    </location>
</feature>
<dbReference type="InterPro" id="IPR000326">
    <property type="entry name" value="PAP2/HPO"/>
</dbReference>
<comment type="catalytic activity">
    <reaction evidence="1 8">
        <text>a phosphate monoester + H2O = an alcohol + phosphate</text>
        <dbReference type="Rhea" id="RHEA:15017"/>
        <dbReference type="ChEBI" id="CHEBI:15377"/>
        <dbReference type="ChEBI" id="CHEBI:30879"/>
        <dbReference type="ChEBI" id="CHEBI:43474"/>
        <dbReference type="ChEBI" id="CHEBI:67140"/>
        <dbReference type="EC" id="3.1.3.2"/>
    </reaction>
</comment>
<evidence type="ECO:0000256" key="3">
    <source>
        <dbReference type="ARBA" id="ARBA00009017"/>
    </source>
</evidence>
<sequence>MSARGWVFLLLSLGAGFACSANAADNGAPQPEVSDPHFQLAPGYIKQSELPDSLLLLGPPPPAGSARFARDEEAREATIPLRKTARWELARLDADLDFPQPAKNFSCAMGVPIEENATPHVYKLMQRILTDAGLSTYGVKNAQHRTRPFVVHDEGTCWPDQEPLLRNDGSYPSGHTAAGWAWALVLTEVNPERKNELLARGLAFGQSRVICNAHWQSDVDAGRIMGAATVARLHSDPAFVEDVKLARDEVARAKAAGQAAKLECSAEAIALSAKK</sequence>
<dbReference type="CDD" id="cd03397">
    <property type="entry name" value="PAP2_acid_phosphatase"/>
    <property type="match status" value="1"/>
</dbReference>
<reference evidence="11 12" key="1">
    <citation type="submission" date="2018-07" db="EMBL/GenBank/DDBJ databases">
        <authorList>
            <person name="Peeters C."/>
        </authorList>
    </citation>
    <scope>NUCLEOTIDE SEQUENCE [LARGE SCALE GENOMIC DNA]</scope>
    <source>
        <strain evidence="11 12">LMG 30378</strain>
    </source>
</reference>
<feature type="chain" id="PRO_5019201260" description="Acid phosphatase" evidence="9">
    <location>
        <begin position="24"/>
        <end position="275"/>
    </location>
</feature>
<accession>A0A446CGN8</accession>
<keyword evidence="7 8" id="KW-0378">Hydrolase</keyword>
<evidence type="ECO:0000256" key="4">
    <source>
        <dbReference type="ARBA" id="ARBA00012646"/>
    </source>
</evidence>
<dbReference type="InterPro" id="IPR001011">
    <property type="entry name" value="Acid_Pase_classA_bac"/>
</dbReference>
<dbReference type="PROSITE" id="PS51257">
    <property type="entry name" value="PROKAR_LIPOPROTEIN"/>
    <property type="match status" value="1"/>
</dbReference>
<evidence type="ECO:0000256" key="8">
    <source>
        <dbReference type="PIRNR" id="PIRNR000897"/>
    </source>
</evidence>
<organism evidence="11 12">
    <name type="scientific">Achromobacter veterisilvae</name>
    <dbReference type="NCBI Taxonomy" id="2069367"/>
    <lineage>
        <taxon>Bacteria</taxon>
        <taxon>Pseudomonadati</taxon>
        <taxon>Pseudomonadota</taxon>
        <taxon>Betaproteobacteria</taxon>
        <taxon>Burkholderiales</taxon>
        <taxon>Alcaligenaceae</taxon>
        <taxon>Achromobacter</taxon>
    </lineage>
</organism>
<dbReference type="EC" id="3.1.3.2" evidence="4 8"/>
<dbReference type="AlphaFoldDB" id="A0A446CGN8"/>
<evidence type="ECO:0000313" key="11">
    <source>
        <dbReference type="EMBL" id="SSW67066.1"/>
    </source>
</evidence>
<dbReference type="GO" id="GO:0003993">
    <property type="term" value="F:acid phosphatase activity"/>
    <property type="evidence" value="ECO:0007669"/>
    <property type="project" value="UniProtKB-EC"/>
</dbReference>
<name>A0A446CGN8_9BURK</name>
<evidence type="ECO:0000256" key="1">
    <source>
        <dbReference type="ARBA" id="ARBA00000032"/>
    </source>
</evidence>
<dbReference type="PRINTS" id="PR00483">
    <property type="entry name" value="BACPHPHTASE"/>
</dbReference>
<dbReference type="GO" id="GO:0030288">
    <property type="term" value="C:outer membrane-bounded periplasmic space"/>
    <property type="evidence" value="ECO:0007669"/>
    <property type="project" value="InterPro"/>
</dbReference>
<dbReference type="PIRSF" id="PIRSF000897">
    <property type="entry name" value="Acid_Ptase_ClsA"/>
    <property type="match status" value="1"/>
</dbReference>
<dbReference type="EMBL" id="UFQC01000011">
    <property type="protein sequence ID" value="SSW67066.1"/>
    <property type="molecule type" value="Genomic_DNA"/>
</dbReference>
<evidence type="ECO:0000256" key="7">
    <source>
        <dbReference type="ARBA" id="ARBA00022801"/>
    </source>
</evidence>
<dbReference type="SMART" id="SM00014">
    <property type="entry name" value="acidPPc"/>
    <property type="match status" value="1"/>
</dbReference>
<dbReference type="Proteomes" id="UP000289465">
    <property type="component" value="Unassembled WGS sequence"/>
</dbReference>
<dbReference type="OrthoDB" id="9780507at2"/>
<gene>
    <name evidence="11" type="primary">phoC</name>
    <name evidence="11" type="ORF">AVE30378_02433</name>
</gene>
<evidence type="ECO:0000256" key="6">
    <source>
        <dbReference type="ARBA" id="ARBA00022764"/>
    </source>
</evidence>
<dbReference type="InterPro" id="IPR036938">
    <property type="entry name" value="PAP2/HPO_sf"/>
</dbReference>
<evidence type="ECO:0000256" key="2">
    <source>
        <dbReference type="ARBA" id="ARBA00004418"/>
    </source>
</evidence>
<comment type="similarity">
    <text evidence="3 8">Belongs to the class A bacterial acid phosphatase family.</text>
</comment>
<dbReference type="PROSITE" id="PS01157">
    <property type="entry name" value="ACID_PHOSPH_CL_A"/>
    <property type="match status" value="1"/>
</dbReference>
<dbReference type="Pfam" id="PF01569">
    <property type="entry name" value="PAP2"/>
    <property type="match status" value="1"/>
</dbReference>
<dbReference type="Gene3D" id="1.20.144.10">
    <property type="entry name" value="Phosphatidic acid phosphatase type 2/haloperoxidase"/>
    <property type="match status" value="1"/>
</dbReference>
<protein>
    <recommendedName>
        <fullName evidence="4 8">Acid phosphatase</fullName>
        <ecNumber evidence="4 8">3.1.3.2</ecNumber>
    </recommendedName>
</protein>
<keyword evidence="6" id="KW-0574">Periplasm</keyword>
<dbReference type="InterPro" id="IPR018296">
    <property type="entry name" value="Acid_Pase_classA_bac_CS"/>
</dbReference>
<evidence type="ECO:0000256" key="5">
    <source>
        <dbReference type="ARBA" id="ARBA00022729"/>
    </source>
</evidence>
<keyword evidence="5 9" id="KW-0732">Signal</keyword>
<dbReference type="SUPFAM" id="SSF48317">
    <property type="entry name" value="Acid phosphatase/Vanadium-dependent haloperoxidase"/>
    <property type="match status" value="1"/>
</dbReference>
<dbReference type="RefSeq" id="WP_129241137.1">
    <property type="nucleotide sequence ID" value="NZ_UFQC01000011.1"/>
</dbReference>
<evidence type="ECO:0000313" key="12">
    <source>
        <dbReference type="Proteomes" id="UP000289465"/>
    </source>
</evidence>
<evidence type="ECO:0000256" key="9">
    <source>
        <dbReference type="SAM" id="SignalP"/>
    </source>
</evidence>
<evidence type="ECO:0000259" key="10">
    <source>
        <dbReference type="SMART" id="SM00014"/>
    </source>
</evidence>
<comment type="subcellular location">
    <subcellularLocation>
        <location evidence="2">Periplasm</location>
    </subcellularLocation>
</comment>
<proteinExistence type="inferred from homology"/>